<evidence type="ECO:0000313" key="3">
    <source>
        <dbReference type="Proteomes" id="UP000248887"/>
    </source>
</evidence>
<organism evidence="2 3">
    <name type="scientific">Ancylobacter novellus</name>
    <name type="common">Thiobacillus novellus</name>
    <dbReference type="NCBI Taxonomy" id="921"/>
    <lineage>
        <taxon>Bacteria</taxon>
        <taxon>Pseudomonadati</taxon>
        <taxon>Pseudomonadota</taxon>
        <taxon>Alphaproteobacteria</taxon>
        <taxon>Hyphomicrobiales</taxon>
        <taxon>Xanthobacteraceae</taxon>
        <taxon>Ancylobacter</taxon>
    </lineage>
</organism>
<gene>
    <name evidence="2" type="ORF">DI549_05080</name>
</gene>
<dbReference type="EMBL" id="QFQD01000010">
    <property type="protein sequence ID" value="PZQ84412.1"/>
    <property type="molecule type" value="Genomic_DNA"/>
</dbReference>
<feature type="chain" id="PRO_5016046144" evidence="1">
    <location>
        <begin position="17"/>
        <end position="68"/>
    </location>
</feature>
<reference evidence="2 3" key="1">
    <citation type="submission" date="2017-08" db="EMBL/GenBank/DDBJ databases">
        <title>Infants hospitalized years apart are colonized by the same room-sourced microbial strains.</title>
        <authorList>
            <person name="Brooks B."/>
            <person name="Olm M.R."/>
            <person name="Firek B.A."/>
            <person name="Baker R."/>
            <person name="Thomas B.C."/>
            <person name="Morowitz M.J."/>
            <person name="Banfield J.F."/>
        </authorList>
    </citation>
    <scope>NUCLEOTIDE SEQUENCE [LARGE SCALE GENOMIC DNA]</scope>
    <source>
        <strain evidence="2">S2_005_001_R2_27</strain>
    </source>
</reference>
<dbReference type="AlphaFoldDB" id="A0A2W5R5V9"/>
<evidence type="ECO:0000313" key="2">
    <source>
        <dbReference type="EMBL" id="PZQ84412.1"/>
    </source>
</evidence>
<dbReference type="Proteomes" id="UP000248887">
    <property type="component" value="Unassembled WGS sequence"/>
</dbReference>
<evidence type="ECO:0000256" key="1">
    <source>
        <dbReference type="SAM" id="SignalP"/>
    </source>
</evidence>
<comment type="caution">
    <text evidence="2">The sequence shown here is derived from an EMBL/GenBank/DDBJ whole genome shotgun (WGS) entry which is preliminary data.</text>
</comment>
<protein>
    <submittedName>
        <fullName evidence="2">Uncharacterized protein</fullName>
    </submittedName>
</protein>
<accession>A0A2W5R5V9</accession>
<name>A0A2W5R5V9_ANCNO</name>
<proteinExistence type="predicted"/>
<sequence>MASASFAIASTTTASAAVQAAPAKSLFGRVIARLIAARAASTRQEIARHAHIGRFEHSPETLELFARD</sequence>
<feature type="signal peptide" evidence="1">
    <location>
        <begin position="1"/>
        <end position="16"/>
    </location>
</feature>
<keyword evidence="1" id="KW-0732">Signal</keyword>